<keyword evidence="2" id="KW-1185">Reference proteome</keyword>
<dbReference type="Proteomes" id="UP001056535">
    <property type="component" value="Chromosome"/>
</dbReference>
<sequence>MQDPAAAAVPVDVRVRFAHASVQTVAGDCGADLIHIKGPSVDPETNPGRRSGTDADVLVRPQHVPALVEGLAEAGWVRWANFDEGSRFEHAASFHHQQFGMLDVHQNFPGLHNAPRENFEELWRGRRWVEIGGVDCAVPDRLSERLILLLHAARTSPGHVDVTNHWDRLDQDERDRLDQLAESLGATVGLALATGRADAVAGHREVALWKEYGEGERLEEWLARWRAAPSARARLALLARAPRVNRFALAERLGRQPTPAEVRREWWHRTHLGLTSVGQRLPGPLRRGPR</sequence>
<dbReference type="Pfam" id="PF14907">
    <property type="entry name" value="NTP_transf_5"/>
    <property type="match status" value="1"/>
</dbReference>
<name>A0ABY4YIR3_9MICO</name>
<dbReference type="EMBL" id="CP099490">
    <property type="protein sequence ID" value="USQ76583.1"/>
    <property type="molecule type" value="Genomic_DNA"/>
</dbReference>
<evidence type="ECO:0000313" key="2">
    <source>
        <dbReference type="Proteomes" id="UP001056535"/>
    </source>
</evidence>
<accession>A0ABY4YIR3</accession>
<dbReference type="InterPro" id="IPR039498">
    <property type="entry name" value="NTP_transf_5"/>
</dbReference>
<reference evidence="1" key="1">
    <citation type="submission" date="2022-06" db="EMBL/GenBank/DDBJ databases">
        <title>Ornithinimicrobium JY.X270.</title>
        <authorList>
            <person name="Huang Y."/>
        </authorList>
    </citation>
    <scope>NUCLEOTIDE SEQUENCE</scope>
    <source>
        <strain evidence="1">JY.X270</strain>
    </source>
</reference>
<proteinExistence type="predicted"/>
<dbReference type="RefSeq" id="WP_252621287.1">
    <property type="nucleotide sequence ID" value="NZ_CP099490.1"/>
</dbReference>
<gene>
    <name evidence="1" type="ORF">NF557_01235</name>
</gene>
<organism evidence="1 2">
    <name type="scientific">Ornithinimicrobium cryptoxanthini</name>
    <dbReference type="NCBI Taxonomy" id="2934161"/>
    <lineage>
        <taxon>Bacteria</taxon>
        <taxon>Bacillati</taxon>
        <taxon>Actinomycetota</taxon>
        <taxon>Actinomycetes</taxon>
        <taxon>Micrococcales</taxon>
        <taxon>Ornithinimicrobiaceae</taxon>
        <taxon>Ornithinimicrobium</taxon>
    </lineage>
</organism>
<protein>
    <submittedName>
        <fullName evidence="1">Nucleotidyltransferase family protein</fullName>
    </submittedName>
</protein>
<evidence type="ECO:0000313" key="1">
    <source>
        <dbReference type="EMBL" id="USQ76583.1"/>
    </source>
</evidence>